<organism evidence="1 2">
    <name type="scientific">Gigaspora margarita</name>
    <dbReference type="NCBI Taxonomy" id="4874"/>
    <lineage>
        <taxon>Eukaryota</taxon>
        <taxon>Fungi</taxon>
        <taxon>Fungi incertae sedis</taxon>
        <taxon>Mucoromycota</taxon>
        <taxon>Glomeromycotina</taxon>
        <taxon>Glomeromycetes</taxon>
        <taxon>Diversisporales</taxon>
        <taxon>Gigasporaceae</taxon>
        <taxon>Gigaspora</taxon>
    </lineage>
</organism>
<dbReference type="EMBL" id="CAJVQB010000546">
    <property type="protein sequence ID" value="CAG8494922.1"/>
    <property type="molecule type" value="Genomic_DNA"/>
</dbReference>
<dbReference type="Proteomes" id="UP000789901">
    <property type="component" value="Unassembled WGS sequence"/>
</dbReference>
<protein>
    <submittedName>
        <fullName evidence="1">27224_t:CDS:1</fullName>
    </submittedName>
</protein>
<reference evidence="1 2" key="1">
    <citation type="submission" date="2021-06" db="EMBL/GenBank/DDBJ databases">
        <authorList>
            <person name="Kallberg Y."/>
            <person name="Tangrot J."/>
            <person name="Rosling A."/>
        </authorList>
    </citation>
    <scope>NUCLEOTIDE SEQUENCE [LARGE SCALE GENOMIC DNA]</scope>
    <source>
        <strain evidence="1 2">120-4 pot B 10/14</strain>
    </source>
</reference>
<gene>
    <name evidence="1" type="ORF">GMARGA_LOCUS1907</name>
</gene>
<name>A0ABM8W0P2_GIGMA</name>
<accession>A0ABM8W0P2</accession>
<proteinExistence type="predicted"/>
<keyword evidence="2" id="KW-1185">Reference proteome</keyword>
<comment type="caution">
    <text evidence="1">The sequence shown here is derived from an EMBL/GenBank/DDBJ whole genome shotgun (WGS) entry which is preliminary data.</text>
</comment>
<sequence length="40" mass="4660">MSSMDSHGFFDVSIRCMAVVNSPFLMMFTLHNRFINFKNS</sequence>
<evidence type="ECO:0000313" key="2">
    <source>
        <dbReference type="Proteomes" id="UP000789901"/>
    </source>
</evidence>
<evidence type="ECO:0000313" key="1">
    <source>
        <dbReference type="EMBL" id="CAG8494922.1"/>
    </source>
</evidence>